<proteinExistence type="predicted"/>
<dbReference type="Proteomes" id="UP000316476">
    <property type="component" value="Unassembled WGS sequence"/>
</dbReference>
<feature type="region of interest" description="Disordered" evidence="1">
    <location>
        <begin position="82"/>
        <end position="118"/>
    </location>
</feature>
<protein>
    <submittedName>
        <fullName evidence="2">Uncharacterized protein</fullName>
    </submittedName>
</protein>
<name>A0A5C6FQB3_9PLAN</name>
<sequence length="118" mass="13139">MFNSEVDTASKAVLFRHGTPWTGCDWATEFGPLKLNLQCIRSRQARTVASATRGLEAEQWLAAAKWLEKVESDAIRATELRRQADHADGKGDAGEAFRLRRAADEIEAEHRPHQSAGH</sequence>
<feature type="compositionally biased region" description="Basic and acidic residues" evidence="1">
    <location>
        <begin position="82"/>
        <end position="112"/>
    </location>
</feature>
<evidence type="ECO:0000313" key="2">
    <source>
        <dbReference type="EMBL" id="TWU62768.1"/>
    </source>
</evidence>
<comment type="caution">
    <text evidence="2">The sequence shown here is derived from an EMBL/GenBank/DDBJ whole genome shotgun (WGS) entry which is preliminary data.</text>
</comment>
<dbReference type="RefSeq" id="WP_197138139.1">
    <property type="nucleotide sequence ID" value="NZ_SJPZ01000002.1"/>
</dbReference>
<organism evidence="2 3">
    <name type="scientific">Crateriforma conspicua</name>
    <dbReference type="NCBI Taxonomy" id="2527996"/>
    <lineage>
        <taxon>Bacteria</taxon>
        <taxon>Pseudomonadati</taxon>
        <taxon>Planctomycetota</taxon>
        <taxon>Planctomycetia</taxon>
        <taxon>Planctomycetales</taxon>
        <taxon>Planctomycetaceae</taxon>
        <taxon>Crateriforma</taxon>
    </lineage>
</organism>
<evidence type="ECO:0000256" key="1">
    <source>
        <dbReference type="SAM" id="MobiDB-lite"/>
    </source>
</evidence>
<reference evidence="2 3" key="1">
    <citation type="submission" date="2019-02" db="EMBL/GenBank/DDBJ databases">
        <title>Deep-cultivation of Planctomycetes and their phenomic and genomic characterization uncovers novel biology.</title>
        <authorList>
            <person name="Wiegand S."/>
            <person name="Jogler M."/>
            <person name="Boedeker C."/>
            <person name="Pinto D."/>
            <person name="Vollmers J."/>
            <person name="Rivas-Marin E."/>
            <person name="Kohn T."/>
            <person name="Peeters S.H."/>
            <person name="Heuer A."/>
            <person name="Rast P."/>
            <person name="Oberbeckmann S."/>
            <person name="Bunk B."/>
            <person name="Jeske O."/>
            <person name="Meyerdierks A."/>
            <person name="Storesund J.E."/>
            <person name="Kallscheuer N."/>
            <person name="Luecker S."/>
            <person name="Lage O.M."/>
            <person name="Pohl T."/>
            <person name="Merkel B.J."/>
            <person name="Hornburger P."/>
            <person name="Mueller R.-W."/>
            <person name="Bruemmer F."/>
            <person name="Labrenz M."/>
            <person name="Spormann A.M."/>
            <person name="Op Den Camp H."/>
            <person name="Overmann J."/>
            <person name="Amann R."/>
            <person name="Jetten M.S.M."/>
            <person name="Mascher T."/>
            <person name="Medema M.H."/>
            <person name="Devos D.P."/>
            <person name="Kaster A.-K."/>
            <person name="Ovreas L."/>
            <person name="Rohde M."/>
            <person name="Galperin M.Y."/>
            <person name="Jogler C."/>
        </authorList>
    </citation>
    <scope>NUCLEOTIDE SEQUENCE [LARGE SCALE GENOMIC DNA]</scope>
    <source>
        <strain evidence="2 3">V7</strain>
    </source>
</reference>
<accession>A0A5C6FQB3</accession>
<gene>
    <name evidence="2" type="ORF">V7x_45040</name>
</gene>
<evidence type="ECO:0000313" key="3">
    <source>
        <dbReference type="Proteomes" id="UP000316476"/>
    </source>
</evidence>
<dbReference type="AlphaFoldDB" id="A0A5C6FQB3"/>
<dbReference type="EMBL" id="SJPZ01000002">
    <property type="protein sequence ID" value="TWU62768.1"/>
    <property type="molecule type" value="Genomic_DNA"/>
</dbReference>